<feature type="transmembrane region" description="Helical" evidence="1">
    <location>
        <begin position="15"/>
        <end position="36"/>
    </location>
</feature>
<evidence type="ECO:0000256" key="1">
    <source>
        <dbReference type="SAM" id="Phobius"/>
    </source>
</evidence>
<keyword evidence="1" id="KW-0472">Membrane</keyword>
<keyword evidence="3" id="KW-1185">Reference proteome</keyword>
<keyword evidence="1" id="KW-1133">Transmembrane helix</keyword>
<organism evidence="2 3">
    <name type="scientific">Flectobacillus rivi</name>
    <dbReference type="NCBI Taxonomy" id="2984209"/>
    <lineage>
        <taxon>Bacteria</taxon>
        <taxon>Pseudomonadati</taxon>
        <taxon>Bacteroidota</taxon>
        <taxon>Cytophagia</taxon>
        <taxon>Cytophagales</taxon>
        <taxon>Flectobacillaceae</taxon>
        <taxon>Flectobacillus</taxon>
    </lineage>
</organism>
<sequence>MNIPELVRSLSADPLMQFILAMCMGAFSISMLGEVLNRSEFLRDLLYGKDTDE</sequence>
<evidence type="ECO:0000313" key="2">
    <source>
        <dbReference type="EMBL" id="MDI9875057.1"/>
    </source>
</evidence>
<evidence type="ECO:0000313" key="3">
    <source>
        <dbReference type="Proteomes" id="UP001225761"/>
    </source>
</evidence>
<gene>
    <name evidence="2" type="ORF">QM481_11015</name>
</gene>
<name>A0ABT6Z1S6_9BACT</name>
<reference evidence="2 3" key="1">
    <citation type="submission" date="2023-05" db="EMBL/GenBank/DDBJ databases">
        <title>Novel species of genus Flectobacillus isolated from stream in China.</title>
        <authorList>
            <person name="Lu H."/>
        </authorList>
    </citation>
    <scope>NUCLEOTIDE SEQUENCE [LARGE SCALE GENOMIC DNA]</scope>
    <source>
        <strain evidence="2 3">LFS242W</strain>
    </source>
</reference>
<dbReference type="EMBL" id="JASHIE010000006">
    <property type="protein sequence ID" value="MDI9875057.1"/>
    <property type="molecule type" value="Genomic_DNA"/>
</dbReference>
<proteinExistence type="predicted"/>
<protein>
    <submittedName>
        <fullName evidence="2">Uncharacterized protein</fullName>
    </submittedName>
</protein>
<keyword evidence="1" id="KW-0812">Transmembrane</keyword>
<dbReference type="Proteomes" id="UP001225761">
    <property type="component" value="Unassembled WGS sequence"/>
</dbReference>
<accession>A0ABT6Z1S6</accession>
<comment type="caution">
    <text evidence="2">The sequence shown here is derived from an EMBL/GenBank/DDBJ whole genome shotgun (WGS) entry which is preliminary data.</text>
</comment>
<dbReference type="RefSeq" id="WP_166553127.1">
    <property type="nucleotide sequence ID" value="NZ_JASHIE010000006.1"/>
</dbReference>